<keyword evidence="4" id="KW-0812">Transmembrane</keyword>
<evidence type="ECO:0000256" key="3">
    <source>
        <dbReference type="ARBA" id="ARBA00023163"/>
    </source>
</evidence>
<feature type="transmembrane region" description="Helical" evidence="4">
    <location>
        <begin position="102"/>
        <end position="126"/>
    </location>
</feature>
<protein>
    <recommendedName>
        <fullName evidence="5">HTH araC/xylS-type domain-containing protein</fullName>
    </recommendedName>
</protein>
<evidence type="ECO:0000259" key="5">
    <source>
        <dbReference type="PROSITE" id="PS01124"/>
    </source>
</evidence>
<organism evidence="6 7">
    <name type="scientific">Flammeovirga pacifica</name>
    <dbReference type="NCBI Taxonomy" id="915059"/>
    <lineage>
        <taxon>Bacteria</taxon>
        <taxon>Pseudomonadati</taxon>
        <taxon>Bacteroidota</taxon>
        <taxon>Cytophagia</taxon>
        <taxon>Cytophagales</taxon>
        <taxon>Flammeovirgaceae</taxon>
        <taxon>Flammeovirga</taxon>
    </lineage>
</organism>
<dbReference type="InterPro" id="IPR018062">
    <property type="entry name" value="HTH_AraC-typ_CS"/>
</dbReference>
<dbReference type="STRING" id="915059.NH26_22920"/>
<dbReference type="GO" id="GO:0043565">
    <property type="term" value="F:sequence-specific DNA binding"/>
    <property type="evidence" value="ECO:0007669"/>
    <property type="project" value="InterPro"/>
</dbReference>
<dbReference type="Gene3D" id="1.10.10.60">
    <property type="entry name" value="Homeodomain-like"/>
    <property type="match status" value="2"/>
</dbReference>
<feature type="transmembrane region" description="Helical" evidence="4">
    <location>
        <begin position="68"/>
        <end position="90"/>
    </location>
</feature>
<keyword evidence="4" id="KW-0472">Membrane</keyword>
<comment type="caution">
    <text evidence="6">The sequence shown here is derived from an EMBL/GenBank/DDBJ whole genome shotgun (WGS) entry which is preliminary data.</text>
</comment>
<dbReference type="OrthoDB" id="9803764at2"/>
<proteinExistence type="predicted"/>
<feature type="transmembrane region" description="Helical" evidence="4">
    <location>
        <begin position="176"/>
        <end position="195"/>
    </location>
</feature>
<feature type="transmembrane region" description="Helical" evidence="4">
    <location>
        <begin position="42"/>
        <end position="62"/>
    </location>
</feature>
<evidence type="ECO:0000256" key="4">
    <source>
        <dbReference type="SAM" id="Phobius"/>
    </source>
</evidence>
<dbReference type="InterPro" id="IPR020449">
    <property type="entry name" value="Tscrpt_reg_AraC-type_HTH"/>
</dbReference>
<evidence type="ECO:0000256" key="1">
    <source>
        <dbReference type="ARBA" id="ARBA00023015"/>
    </source>
</evidence>
<dbReference type="PROSITE" id="PS00041">
    <property type="entry name" value="HTH_ARAC_FAMILY_1"/>
    <property type="match status" value="1"/>
</dbReference>
<gene>
    <name evidence="6" type="ORF">NH26_22920</name>
</gene>
<keyword evidence="4" id="KW-1133">Transmembrane helix</keyword>
<evidence type="ECO:0000256" key="2">
    <source>
        <dbReference type="ARBA" id="ARBA00023125"/>
    </source>
</evidence>
<keyword evidence="3" id="KW-0804">Transcription</keyword>
<dbReference type="AlphaFoldDB" id="A0A1S1YTT5"/>
<dbReference type="InterPro" id="IPR018060">
    <property type="entry name" value="HTH_AraC"/>
</dbReference>
<feature type="transmembrane region" description="Helical" evidence="4">
    <location>
        <begin position="12"/>
        <end position="30"/>
    </location>
</feature>
<keyword evidence="1" id="KW-0805">Transcription regulation</keyword>
<dbReference type="RefSeq" id="WP_052432234.1">
    <property type="nucleotide sequence ID" value="NZ_JRYR02000002.1"/>
</dbReference>
<feature type="transmembrane region" description="Helical" evidence="4">
    <location>
        <begin position="201"/>
        <end position="220"/>
    </location>
</feature>
<dbReference type="PROSITE" id="PS01124">
    <property type="entry name" value="HTH_ARAC_FAMILY_2"/>
    <property type="match status" value="1"/>
</dbReference>
<dbReference type="PANTHER" id="PTHR43280">
    <property type="entry name" value="ARAC-FAMILY TRANSCRIPTIONAL REGULATOR"/>
    <property type="match status" value="1"/>
</dbReference>
<dbReference type="Pfam" id="PF12833">
    <property type="entry name" value="HTH_18"/>
    <property type="match status" value="1"/>
</dbReference>
<dbReference type="GO" id="GO:0003700">
    <property type="term" value="F:DNA-binding transcription factor activity"/>
    <property type="evidence" value="ECO:0007669"/>
    <property type="project" value="InterPro"/>
</dbReference>
<dbReference type="Proteomes" id="UP000179797">
    <property type="component" value="Unassembled WGS sequence"/>
</dbReference>
<evidence type="ECO:0000313" key="7">
    <source>
        <dbReference type="Proteomes" id="UP000179797"/>
    </source>
</evidence>
<sequence length="451" mass="51097">MELNRDIFEYVLAPVVSAQLFFTILLYFTIVRKRISADYKLYNLFLSSFTLFLIGRMAWVYASETNAVIVLYVRMFLLLGIGIPSLLIATAKQSGIRSSKSLYILPYSMGVILAINYILFFDYGTLHWFVSDSIVNIDGIKSAHKVQIVGAIIQLILPCSILIIKEILGRRQLKLLLFLAGGVLFGLSLVIGIGTEPQNIGLYYIASIPVGGMWIWAVFLDINDMKGKVSLLKEELQFIIKSDQGVKTKEVKSLLENLEEVSYGDLEIYKMRIREILMMFTDTTIEAGGDKEALLQRNAERTHAILESEDAKQVNEIIFSEAQQLSEMISDNPLQKNTRAVKTVVDYLQEHYDEDLSVDQIALIAGLSKAHLMREFKKTVGQTILQFQTKLRIEAAQQHLFDTSVSDTAYKVGYNNPNYFSTVFRKITGKSPLEYQEQLSNIENKSPIFNT</sequence>
<dbReference type="SMART" id="SM00342">
    <property type="entry name" value="HTH_ARAC"/>
    <property type="match status" value="1"/>
</dbReference>
<accession>A0A1S1YTT5</accession>
<reference evidence="6 7" key="1">
    <citation type="journal article" date="2012" name="Int. J. Syst. Evol. Microbiol.">
        <title>Flammeovirga pacifica sp. nov., isolated from deep-sea sediment.</title>
        <authorList>
            <person name="Xu H."/>
            <person name="Fu Y."/>
            <person name="Yang N."/>
            <person name="Ding Z."/>
            <person name="Lai Q."/>
            <person name="Zeng R."/>
        </authorList>
    </citation>
    <scope>NUCLEOTIDE SEQUENCE [LARGE SCALE GENOMIC DNA]</scope>
    <source>
        <strain evidence="7">DSM 24597 / LMG 26175 / WPAGA1</strain>
    </source>
</reference>
<name>A0A1S1YTT5_FLAPC</name>
<evidence type="ECO:0000313" key="6">
    <source>
        <dbReference type="EMBL" id="OHX64442.1"/>
    </source>
</evidence>
<dbReference type="PANTHER" id="PTHR43280:SF28">
    <property type="entry name" value="HTH-TYPE TRANSCRIPTIONAL ACTIVATOR RHAS"/>
    <property type="match status" value="1"/>
</dbReference>
<dbReference type="EMBL" id="JRYR02000002">
    <property type="protein sequence ID" value="OHX64442.1"/>
    <property type="molecule type" value="Genomic_DNA"/>
</dbReference>
<keyword evidence="2" id="KW-0238">DNA-binding</keyword>
<dbReference type="SUPFAM" id="SSF46689">
    <property type="entry name" value="Homeodomain-like"/>
    <property type="match status" value="2"/>
</dbReference>
<dbReference type="PRINTS" id="PR00032">
    <property type="entry name" value="HTHARAC"/>
</dbReference>
<feature type="transmembrane region" description="Helical" evidence="4">
    <location>
        <begin position="146"/>
        <end position="164"/>
    </location>
</feature>
<keyword evidence="7" id="KW-1185">Reference proteome</keyword>
<dbReference type="InterPro" id="IPR009057">
    <property type="entry name" value="Homeodomain-like_sf"/>
</dbReference>
<feature type="domain" description="HTH araC/xylS-type" evidence="5">
    <location>
        <begin position="342"/>
        <end position="438"/>
    </location>
</feature>